<keyword evidence="1" id="KW-0695">RNA-directed DNA polymerase</keyword>
<protein>
    <submittedName>
        <fullName evidence="1">Putative RNA-directed DNA polymerase from transposon BS</fullName>
    </submittedName>
</protein>
<keyword evidence="2" id="KW-1185">Reference proteome</keyword>
<dbReference type="Proteomes" id="UP000887013">
    <property type="component" value="Unassembled WGS sequence"/>
</dbReference>
<gene>
    <name evidence="1" type="primary">RTase_82</name>
    <name evidence="1" type="ORF">NPIL_280311</name>
</gene>
<sequence>MLEFSFEEIDSALSTLDISKFLDNIHGIMIHNHHPRGKTSQLEIFNTSWRLGRLSRDWKFALVIPIRKSYKPTGTSDNFRSITLTRVSCKLMEIQ</sequence>
<dbReference type="GO" id="GO:0003964">
    <property type="term" value="F:RNA-directed DNA polymerase activity"/>
    <property type="evidence" value="ECO:0007669"/>
    <property type="project" value="UniProtKB-KW"/>
</dbReference>
<proteinExistence type="predicted"/>
<dbReference type="OrthoDB" id="6630792at2759"/>
<organism evidence="1 2">
    <name type="scientific">Nephila pilipes</name>
    <name type="common">Giant wood spider</name>
    <name type="synonym">Nephila maculata</name>
    <dbReference type="NCBI Taxonomy" id="299642"/>
    <lineage>
        <taxon>Eukaryota</taxon>
        <taxon>Metazoa</taxon>
        <taxon>Ecdysozoa</taxon>
        <taxon>Arthropoda</taxon>
        <taxon>Chelicerata</taxon>
        <taxon>Arachnida</taxon>
        <taxon>Araneae</taxon>
        <taxon>Araneomorphae</taxon>
        <taxon>Entelegynae</taxon>
        <taxon>Araneoidea</taxon>
        <taxon>Nephilidae</taxon>
        <taxon>Nephila</taxon>
    </lineage>
</organism>
<dbReference type="EMBL" id="BMAW01037517">
    <property type="protein sequence ID" value="GFU48829.1"/>
    <property type="molecule type" value="Genomic_DNA"/>
</dbReference>
<name>A0A8X6R4L0_NEPPI</name>
<accession>A0A8X6R4L0</accession>
<dbReference type="AlphaFoldDB" id="A0A8X6R4L0"/>
<evidence type="ECO:0000313" key="1">
    <source>
        <dbReference type="EMBL" id="GFU48829.1"/>
    </source>
</evidence>
<comment type="caution">
    <text evidence="1">The sequence shown here is derived from an EMBL/GenBank/DDBJ whole genome shotgun (WGS) entry which is preliminary data.</text>
</comment>
<reference evidence="1" key="1">
    <citation type="submission" date="2020-08" db="EMBL/GenBank/DDBJ databases">
        <title>Multicomponent nature underlies the extraordinary mechanical properties of spider dragline silk.</title>
        <authorList>
            <person name="Kono N."/>
            <person name="Nakamura H."/>
            <person name="Mori M."/>
            <person name="Yoshida Y."/>
            <person name="Ohtoshi R."/>
            <person name="Malay A.D."/>
            <person name="Moran D.A.P."/>
            <person name="Tomita M."/>
            <person name="Numata K."/>
            <person name="Arakawa K."/>
        </authorList>
    </citation>
    <scope>NUCLEOTIDE SEQUENCE</scope>
</reference>
<evidence type="ECO:0000313" key="2">
    <source>
        <dbReference type="Proteomes" id="UP000887013"/>
    </source>
</evidence>
<keyword evidence="1" id="KW-0548">Nucleotidyltransferase</keyword>
<keyword evidence="1" id="KW-0808">Transferase</keyword>